<evidence type="ECO:0000313" key="6">
    <source>
        <dbReference type="Proteomes" id="UP000504607"/>
    </source>
</evidence>
<keyword evidence="2" id="KW-0732">Signal</keyword>
<evidence type="ECO:0000256" key="4">
    <source>
        <dbReference type="ARBA" id="ARBA00023157"/>
    </source>
</evidence>
<dbReference type="Pfam" id="PF07645">
    <property type="entry name" value="EGF_CA"/>
    <property type="match status" value="1"/>
</dbReference>
<feature type="domain" description="EGF-like calcium-binding" evidence="5">
    <location>
        <begin position="122"/>
        <end position="165"/>
    </location>
</feature>
<accession>A0A8N4IF94</accession>
<dbReference type="FunFam" id="2.10.25.10:FF:000038">
    <property type="entry name" value="Fibrillin 2"/>
    <property type="match status" value="1"/>
</dbReference>
<dbReference type="PANTHER" id="PTHR33491">
    <property type="entry name" value="OSJNBA0016N04.9 PROTEIN"/>
    <property type="match status" value="1"/>
</dbReference>
<dbReference type="RefSeq" id="XP_029119683.1">
    <property type="nucleotide sequence ID" value="XM_029263850.1"/>
</dbReference>
<sequence length="182" mass="20242">MGLKTFNLLRGNIDNVRAINPPVYVVDNTCFQAFFVKKSSFAFSTEMLQNVIHGNEASQDRYLMVLDWAIGSETCEEARRKMGTYACKDNSYCYNSTNGVGYRCNCNAGYDGNLYSEDGCKDIDECQDPERNPYVGRCINKPGSFSCACALGQRGDGRKNETGCMNVVSLELIFGNILKSAY</sequence>
<keyword evidence="4" id="KW-1015">Disulfide bond</keyword>
<dbReference type="CDD" id="cd00054">
    <property type="entry name" value="EGF_CA"/>
    <property type="match status" value="1"/>
</dbReference>
<dbReference type="InterPro" id="IPR000152">
    <property type="entry name" value="EGF-type_Asp/Asn_hydroxyl_site"/>
</dbReference>
<keyword evidence="1" id="KW-0245">EGF-like domain</keyword>
<dbReference type="SMART" id="SM00179">
    <property type="entry name" value="EGF_CA"/>
    <property type="match status" value="1"/>
</dbReference>
<gene>
    <name evidence="7" type="primary">LOC105042549</name>
</gene>
<evidence type="ECO:0000313" key="7">
    <source>
        <dbReference type="RefSeq" id="XP_029119683.1"/>
    </source>
</evidence>
<proteinExistence type="predicted"/>
<organism evidence="6 7">
    <name type="scientific">Elaeis guineensis var. tenera</name>
    <name type="common">Oil palm</name>
    <dbReference type="NCBI Taxonomy" id="51953"/>
    <lineage>
        <taxon>Eukaryota</taxon>
        <taxon>Viridiplantae</taxon>
        <taxon>Streptophyta</taxon>
        <taxon>Embryophyta</taxon>
        <taxon>Tracheophyta</taxon>
        <taxon>Spermatophyta</taxon>
        <taxon>Magnoliopsida</taxon>
        <taxon>Liliopsida</taxon>
        <taxon>Arecaceae</taxon>
        <taxon>Arecoideae</taxon>
        <taxon>Cocoseae</taxon>
        <taxon>Elaeidinae</taxon>
        <taxon>Elaeis</taxon>
    </lineage>
</organism>
<evidence type="ECO:0000256" key="3">
    <source>
        <dbReference type="ARBA" id="ARBA00022737"/>
    </source>
</evidence>
<dbReference type="Proteomes" id="UP000504607">
    <property type="component" value="Chromosome 4"/>
</dbReference>
<dbReference type="OrthoDB" id="1274149at2759"/>
<dbReference type="SUPFAM" id="SSF57196">
    <property type="entry name" value="EGF/Laminin"/>
    <property type="match status" value="1"/>
</dbReference>
<dbReference type="InterPro" id="IPR049883">
    <property type="entry name" value="NOTCH1_EGF-like"/>
</dbReference>
<keyword evidence="6" id="KW-1185">Reference proteome</keyword>
<dbReference type="GO" id="GO:0005509">
    <property type="term" value="F:calcium ion binding"/>
    <property type="evidence" value="ECO:0007669"/>
    <property type="project" value="InterPro"/>
</dbReference>
<dbReference type="FunFam" id="2.10.25.10:FF:000628">
    <property type="entry name" value="Wall-associated receptor kinase 2"/>
    <property type="match status" value="1"/>
</dbReference>
<keyword evidence="3" id="KW-0677">Repeat</keyword>
<evidence type="ECO:0000256" key="1">
    <source>
        <dbReference type="ARBA" id="ARBA00022536"/>
    </source>
</evidence>
<evidence type="ECO:0000259" key="5">
    <source>
        <dbReference type="SMART" id="SM00179"/>
    </source>
</evidence>
<dbReference type="Gene3D" id="2.10.25.10">
    <property type="entry name" value="Laminin"/>
    <property type="match status" value="2"/>
</dbReference>
<dbReference type="InterPro" id="IPR001881">
    <property type="entry name" value="EGF-like_Ca-bd_dom"/>
</dbReference>
<protein>
    <submittedName>
        <fullName evidence="7">Wall-associated receptor kinase 3-like</fullName>
    </submittedName>
</protein>
<evidence type="ECO:0000256" key="2">
    <source>
        <dbReference type="ARBA" id="ARBA00022729"/>
    </source>
</evidence>
<dbReference type="PROSITE" id="PS00010">
    <property type="entry name" value="ASX_HYDROXYL"/>
    <property type="match status" value="1"/>
</dbReference>
<name>A0A8N4IF94_ELAGV</name>
<reference evidence="7" key="1">
    <citation type="submission" date="2025-08" db="UniProtKB">
        <authorList>
            <consortium name="RefSeq"/>
        </authorList>
    </citation>
    <scope>IDENTIFICATION</scope>
</reference>
<dbReference type="AlphaFoldDB" id="A0A8N4IF94"/>